<dbReference type="EC" id="2.1.1.193" evidence="3"/>
<comment type="subcellular location">
    <subcellularLocation>
        <location evidence="1">Cytoplasm</location>
    </subcellularLocation>
</comment>
<comment type="similarity">
    <text evidence="2">Belongs to the RNA methyltransferase RsmE family.</text>
</comment>
<evidence type="ECO:0000259" key="12">
    <source>
        <dbReference type="Pfam" id="PF20260"/>
    </source>
</evidence>
<organism evidence="13">
    <name type="scientific">freshwater metagenome</name>
    <dbReference type="NCBI Taxonomy" id="449393"/>
    <lineage>
        <taxon>unclassified sequences</taxon>
        <taxon>metagenomes</taxon>
        <taxon>ecological metagenomes</taxon>
    </lineage>
</organism>
<evidence type="ECO:0000256" key="9">
    <source>
        <dbReference type="ARBA" id="ARBA00025699"/>
    </source>
</evidence>
<dbReference type="SUPFAM" id="SSF75217">
    <property type="entry name" value="alpha/beta knot"/>
    <property type="match status" value="1"/>
</dbReference>
<dbReference type="SUPFAM" id="SSF88697">
    <property type="entry name" value="PUA domain-like"/>
    <property type="match status" value="1"/>
</dbReference>
<dbReference type="Gene3D" id="3.40.1280.10">
    <property type="match status" value="1"/>
</dbReference>
<keyword evidence="8" id="KW-0949">S-adenosyl-L-methionine</keyword>
<dbReference type="PANTHER" id="PTHR30027:SF3">
    <property type="entry name" value="16S RRNA (URACIL(1498)-N(3))-METHYLTRANSFERASE"/>
    <property type="match status" value="1"/>
</dbReference>
<dbReference type="NCBIfam" id="NF008693">
    <property type="entry name" value="PRK11713.2-3"/>
    <property type="match status" value="1"/>
</dbReference>
<dbReference type="InterPro" id="IPR029026">
    <property type="entry name" value="tRNA_m1G_MTases_N"/>
</dbReference>
<dbReference type="GO" id="GO:0070475">
    <property type="term" value="P:rRNA base methylation"/>
    <property type="evidence" value="ECO:0007669"/>
    <property type="project" value="TreeGrafter"/>
</dbReference>
<dbReference type="Pfam" id="PF04452">
    <property type="entry name" value="Methyltrans_RNA"/>
    <property type="match status" value="1"/>
</dbReference>
<dbReference type="EMBL" id="CAEZTU010000011">
    <property type="protein sequence ID" value="CAB4573633.1"/>
    <property type="molecule type" value="Genomic_DNA"/>
</dbReference>
<comment type="function">
    <text evidence="9">Specifically methylates the N3 position of the uracil ring of uridine 1498 (m3U1498) in 16S rRNA. Acts on the fully assembled 30S ribosomal subunit.</text>
</comment>
<dbReference type="Pfam" id="PF20260">
    <property type="entry name" value="PUA_4"/>
    <property type="match status" value="1"/>
</dbReference>
<dbReference type="InterPro" id="IPR006700">
    <property type="entry name" value="RsmE"/>
</dbReference>
<keyword evidence="5" id="KW-0698">rRNA processing</keyword>
<dbReference type="NCBIfam" id="TIGR00046">
    <property type="entry name" value="RsmE family RNA methyltransferase"/>
    <property type="match status" value="1"/>
</dbReference>
<dbReference type="GO" id="GO:0005737">
    <property type="term" value="C:cytoplasm"/>
    <property type="evidence" value="ECO:0007669"/>
    <property type="project" value="UniProtKB-SubCell"/>
</dbReference>
<dbReference type="AlphaFoldDB" id="A0A6J6EH23"/>
<dbReference type="Gene3D" id="2.40.240.20">
    <property type="entry name" value="Hypothetical PUA domain-like, domain 1"/>
    <property type="match status" value="1"/>
</dbReference>
<dbReference type="InterPro" id="IPR046886">
    <property type="entry name" value="RsmE_MTase_dom"/>
</dbReference>
<evidence type="ECO:0000259" key="11">
    <source>
        <dbReference type="Pfam" id="PF04452"/>
    </source>
</evidence>
<evidence type="ECO:0000256" key="3">
    <source>
        <dbReference type="ARBA" id="ARBA00012328"/>
    </source>
</evidence>
<dbReference type="GO" id="GO:0070042">
    <property type="term" value="F:rRNA (uridine-N3-)-methyltransferase activity"/>
    <property type="evidence" value="ECO:0007669"/>
    <property type="project" value="TreeGrafter"/>
</dbReference>
<keyword evidence="6" id="KW-0489">Methyltransferase</keyword>
<gene>
    <name evidence="13" type="ORF">UFOPK1740_00419</name>
</gene>
<dbReference type="PIRSF" id="PIRSF015601">
    <property type="entry name" value="MTase_slr0722"/>
    <property type="match status" value="1"/>
</dbReference>
<evidence type="ECO:0000256" key="7">
    <source>
        <dbReference type="ARBA" id="ARBA00022679"/>
    </source>
</evidence>
<accession>A0A6J6EH23</accession>
<reference evidence="13" key="1">
    <citation type="submission" date="2020-05" db="EMBL/GenBank/DDBJ databases">
        <authorList>
            <person name="Chiriac C."/>
            <person name="Salcher M."/>
            <person name="Ghai R."/>
            <person name="Kavagutti S V."/>
        </authorList>
    </citation>
    <scope>NUCLEOTIDE SEQUENCE</scope>
</reference>
<sequence length="244" mass="27055">MEPAYFLVSTSDLDSPVFNIQGTEAHHALRVRRVRENEKLVVTDGKGQVAEVEVLTLGPGEQVTVKVLKKKTKAQIKPRICVAQALAKGERSELAVELLTEVGVDEIIPWQANRCIVKWDEKSNKGEEKWKQISRESSKQSRRAFFPEIKSCLNSKELANEFSNYATVIILDPDSSVLFTDVIQEVKNEVLLIIGPEGGIDESEMEMFKKANSLSASLGETILRTSTAGAVSAAILLSKTRWLN</sequence>
<dbReference type="InterPro" id="IPR029028">
    <property type="entry name" value="Alpha/beta_knot_MTases"/>
</dbReference>
<feature type="domain" description="Ribosomal RNA small subunit methyltransferase E methyltransferase" evidence="11">
    <location>
        <begin position="78"/>
        <end position="236"/>
    </location>
</feature>
<feature type="domain" description="Ribosomal RNA small subunit methyltransferase E PUA-like" evidence="12">
    <location>
        <begin position="20"/>
        <end position="67"/>
    </location>
</feature>
<keyword evidence="7" id="KW-0808">Transferase</keyword>
<evidence type="ECO:0000256" key="8">
    <source>
        <dbReference type="ARBA" id="ARBA00022691"/>
    </source>
</evidence>
<evidence type="ECO:0000256" key="6">
    <source>
        <dbReference type="ARBA" id="ARBA00022603"/>
    </source>
</evidence>
<dbReference type="InterPro" id="IPR015947">
    <property type="entry name" value="PUA-like_sf"/>
</dbReference>
<evidence type="ECO:0000256" key="5">
    <source>
        <dbReference type="ARBA" id="ARBA00022552"/>
    </source>
</evidence>
<proteinExistence type="inferred from homology"/>
<comment type="catalytic activity">
    <reaction evidence="10">
        <text>uridine(1498) in 16S rRNA + S-adenosyl-L-methionine = N(3)-methyluridine(1498) in 16S rRNA + S-adenosyl-L-homocysteine + H(+)</text>
        <dbReference type="Rhea" id="RHEA:42920"/>
        <dbReference type="Rhea" id="RHEA-COMP:10283"/>
        <dbReference type="Rhea" id="RHEA-COMP:10284"/>
        <dbReference type="ChEBI" id="CHEBI:15378"/>
        <dbReference type="ChEBI" id="CHEBI:57856"/>
        <dbReference type="ChEBI" id="CHEBI:59789"/>
        <dbReference type="ChEBI" id="CHEBI:65315"/>
        <dbReference type="ChEBI" id="CHEBI:74502"/>
        <dbReference type="EC" id="2.1.1.193"/>
    </reaction>
</comment>
<evidence type="ECO:0000256" key="1">
    <source>
        <dbReference type="ARBA" id="ARBA00004496"/>
    </source>
</evidence>
<evidence type="ECO:0000256" key="4">
    <source>
        <dbReference type="ARBA" id="ARBA00022490"/>
    </source>
</evidence>
<evidence type="ECO:0000256" key="2">
    <source>
        <dbReference type="ARBA" id="ARBA00005528"/>
    </source>
</evidence>
<name>A0A6J6EH23_9ZZZZ</name>
<evidence type="ECO:0000313" key="13">
    <source>
        <dbReference type="EMBL" id="CAB4573633.1"/>
    </source>
</evidence>
<protein>
    <recommendedName>
        <fullName evidence="3">16S rRNA (uracil(1498)-N(3))-methyltransferase</fullName>
        <ecNumber evidence="3">2.1.1.193</ecNumber>
    </recommendedName>
</protein>
<evidence type="ECO:0000256" key="10">
    <source>
        <dbReference type="ARBA" id="ARBA00047944"/>
    </source>
</evidence>
<dbReference type="PANTHER" id="PTHR30027">
    <property type="entry name" value="RIBOSOMAL RNA SMALL SUBUNIT METHYLTRANSFERASE E"/>
    <property type="match status" value="1"/>
</dbReference>
<dbReference type="CDD" id="cd18084">
    <property type="entry name" value="RsmE-like"/>
    <property type="match status" value="1"/>
</dbReference>
<dbReference type="InterPro" id="IPR046887">
    <property type="entry name" value="RsmE_PUA-like"/>
</dbReference>
<keyword evidence="4" id="KW-0963">Cytoplasm</keyword>